<evidence type="ECO:0000313" key="12">
    <source>
        <dbReference type="EMBL" id="SFK58714.1"/>
    </source>
</evidence>
<organism evidence="12 13">
    <name type="scientific">Methylophaga sulfidovorans</name>
    <dbReference type="NCBI Taxonomy" id="45496"/>
    <lineage>
        <taxon>Bacteria</taxon>
        <taxon>Pseudomonadati</taxon>
        <taxon>Pseudomonadota</taxon>
        <taxon>Gammaproteobacteria</taxon>
        <taxon>Thiotrichales</taxon>
        <taxon>Piscirickettsiaceae</taxon>
        <taxon>Methylophaga</taxon>
    </lineage>
</organism>
<evidence type="ECO:0000259" key="10">
    <source>
        <dbReference type="Pfam" id="PF08479"/>
    </source>
</evidence>
<dbReference type="InterPro" id="IPR035251">
    <property type="entry name" value="ShlB_POTRA"/>
</dbReference>
<feature type="domain" description="Polypeptide-transport-associated ShlB-type" evidence="10">
    <location>
        <begin position="80"/>
        <end position="159"/>
    </location>
</feature>
<protein>
    <submittedName>
        <fullName evidence="12">Hemolysin activation/secretion protein</fullName>
    </submittedName>
</protein>
<dbReference type="FunFam" id="2.40.160.50:FF:000009">
    <property type="entry name" value="Putative hemolysin activator protein"/>
    <property type="match status" value="1"/>
</dbReference>
<name>A0A1I4AQR6_9GAMM</name>
<evidence type="ECO:0000313" key="13">
    <source>
        <dbReference type="Proteomes" id="UP000198924"/>
    </source>
</evidence>
<evidence type="ECO:0000256" key="8">
    <source>
        <dbReference type="SAM" id="SignalP"/>
    </source>
</evidence>
<dbReference type="InterPro" id="IPR051544">
    <property type="entry name" value="TPS_OM_transporter"/>
</dbReference>
<keyword evidence="5" id="KW-0406">Ion transport</keyword>
<dbReference type="Pfam" id="PF03865">
    <property type="entry name" value="ShlB"/>
    <property type="match status" value="1"/>
</dbReference>
<dbReference type="Gene3D" id="3.10.20.310">
    <property type="entry name" value="membrane protein fhac"/>
    <property type="match status" value="1"/>
</dbReference>
<evidence type="ECO:0000256" key="6">
    <source>
        <dbReference type="ARBA" id="ARBA00023136"/>
    </source>
</evidence>
<gene>
    <name evidence="12" type="ORF">SAMN04488079_11563</name>
</gene>
<keyword evidence="4" id="KW-0812">Transmembrane</keyword>
<feature type="domain" description="ShlB POTRA" evidence="11">
    <location>
        <begin position="168"/>
        <end position="213"/>
    </location>
</feature>
<feature type="signal peptide" evidence="8">
    <location>
        <begin position="1"/>
        <end position="28"/>
    </location>
</feature>
<evidence type="ECO:0000259" key="9">
    <source>
        <dbReference type="Pfam" id="PF03865"/>
    </source>
</evidence>
<dbReference type="PANTHER" id="PTHR34597">
    <property type="entry name" value="SLR1661 PROTEIN"/>
    <property type="match status" value="1"/>
</dbReference>
<evidence type="ECO:0000256" key="5">
    <source>
        <dbReference type="ARBA" id="ARBA00023065"/>
    </source>
</evidence>
<dbReference type="InterPro" id="IPR005565">
    <property type="entry name" value="Hemolysn_activator_HlyB_C"/>
</dbReference>
<comment type="subcellular location">
    <subcellularLocation>
        <location evidence="1">Cell outer membrane</location>
    </subcellularLocation>
</comment>
<dbReference type="Proteomes" id="UP000198924">
    <property type="component" value="Unassembled WGS sequence"/>
</dbReference>
<evidence type="ECO:0000256" key="1">
    <source>
        <dbReference type="ARBA" id="ARBA00004442"/>
    </source>
</evidence>
<keyword evidence="8" id="KW-0732">Signal</keyword>
<evidence type="ECO:0000256" key="2">
    <source>
        <dbReference type="ARBA" id="ARBA00009055"/>
    </source>
</evidence>
<sequence length="570" mass="64007">MSVLKSLRHIAICCFFLCLCFLSVAVIAQTLPEIDALKEQRQQEQLEALRRQQEHEPDVRLESDKPVHSNVIRFDEKPCFVIEHISLVGDDSSKFQFAIKETLHKHPDLLGKCLGINAINQLQAELQNSVISKGFITTRVLIEPQDLNSGDLVYSLIPGRISAVAPDNSVSKSTLWFALPSGEGDLLNVRDLEQAMENMKRIPTVDTNIDIKPDDTRNAQPGDSELIFDYQQSKPFRMTLSFDDSGYESTGRYQGSATLSLDNVLGLNDLIYLSKNKDFGGKDNVGGSHGETAHISIPFGYWLLAFTNSEYEYDQRVAGLNQVYVYQGKSERQQLALSRVLYRDQLSKLTFSLTGYHRRSQNFIDDTEIEVQRRKSAGWIAGVDYRRYLGTATIDAGVSYQRGTGAFQAIAAPEEAFGEGTSRPKIINTYINWLMPVQLRDYQIQLRSEWQAQWNKTPLVPQDRFSIAGRYTVRGFDGEQSLSAERGWLSRNTISFPLPGQQQLYSGVDVGHVSGPSAKFLLGQTLAGAVVGFRGQWKGLFYDVFAGKSLSKPDGFMDGRHLGFNLSYQY</sequence>
<dbReference type="GO" id="GO:0008320">
    <property type="term" value="F:protein transmembrane transporter activity"/>
    <property type="evidence" value="ECO:0007669"/>
    <property type="project" value="TreeGrafter"/>
</dbReference>
<dbReference type="GO" id="GO:0046819">
    <property type="term" value="P:protein secretion by the type V secretion system"/>
    <property type="evidence" value="ECO:0007669"/>
    <property type="project" value="TreeGrafter"/>
</dbReference>
<dbReference type="Pfam" id="PF08479">
    <property type="entry name" value="POTRA_2"/>
    <property type="match status" value="1"/>
</dbReference>
<keyword evidence="5" id="KW-0813">Transport</keyword>
<dbReference type="InterPro" id="IPR027282">
    <property type="entry name" value="TPS"/>
</dbReference>
<dbReference type="GO" id="GO:0006811">
    <property type="term" value="P:monoatomic ion transport"/>
    <property type="evidence" value="ECO:0007669"/>
    <property type="project" value="UniProtKB-KW"/>
</dbReference>
<evidence type="ECO:0000256" key="3">
    <source>
        <dbReference type="ARBA" id="ARBA00022452"/>
    </source>
</evidence>
<proteinExistence type="inferred from homology"/>
<comment type="similarity">
    <text evidence="2">Belongs to the TPS (TC 1.B.20) family.</text>
</comment>
<evidence type="ECO:0000256" key="4">
    <source>
        <dbReference type="ARBA" id="ARBA00022692"/>
    </source>
</evidence>
<feature type="domain" description="Haemolysin activator HlyB C-terminal" evidence="9">
    <location>
        <begin position="222"/>
        <end position="535"/>
    </location>
</feature>
<evidence type="ECO:0000259" key="11">
    <source>
        <dbReference type="Pfam" id="PF17287"/>
    </source>
</evidence>
<dbReference type="OrthoDB" id="290122at2"/>
<keyword evidence="13" id="KW-1185">Reference proteome</keyword>
<dbReference type="Gene3D" id="2.40.160.50">
    <property type="entry name" value="membrane protein fhac: a member of the omp85/tpsb transporter family"/>
    <property type="match status" value="1"/>
</dbReference>
<keyword evidence="3" id="KW-1134">Transmembrane beta strand</keyword>
<dbReference type="InterPro" id="IPR013686">
    <property type="entry name" value="Polypept-transport_assoc_ShlB"/>
</dbReference>
<dbReference type="STRING" id="45496.SAMN04488079_11563"/>
<accession>A0A1I4AQR6</accession>
<dbReference type="GO" id="GO:0098046">
    <property type="term" value="C:type V protein secretion system complex"/>
    <property type="evidence" value="ECO:0007669"/>
    <property type="project" value="TreeGrafter"/>
</dbReference>
<dbReference type="AlphaFoldDB" id="A0A1I4AQR6"/>
<keyword evidence="6" id="KW-0472">Membrane</keyword>
<dbReference type="GO" id="GO:0009279">
    <property type="term" value="C:cell outer membrane"/>
    <property type="evidence" value="ECO:0007669"/>
    <property type="project" value="UniProtKB-SubCell"/>
</dbReference>
<evidence type="ECO:0000256" key="7">
    <source>
        <dbReference type="ARBA" id="ARBA00023237"/>
    </source>
</evidence>
<dbReference type="EMBL" id="FOSH01000015">
    <property type="protein sequence ID" value="SFK58714.1"/>
    <property type="molecule type" value="Genomic_DNA"/>
</dbReference>
<dbReference type="PANTHER" id="PTHR34597:SF3">
    <property type="entry name" value="OUTER MEMBRANE TRANSPORTER CDIB"/>
    <property type="match status" value="1"/>
</dbReference>
<feature type="chain" id="PRO_5011441695" evidence="8">
    <location>
        <begin position="29"/>
        <end position="570"/>
    </location>
</feature>
<keyword evidence="7" id="KW-0998">Cell outer membrane</keyword>
<dbReference type="PIRSF" id="PIRSF029745">
    <property type="entry name" value="FhaC"/>
    <property type="match status" value="1"/>
</dbReference>
<dbReference type="Pfam" id="PF17287">
    <property type="entry name" value="POTRA_3"/>
    <property type="match status" value="1"/>
</dbReference>
<reference evidence="13" key="1">
    <citation type="submission" date="2016-10" db="EMBL/GenBank/DDBJ databases">
        <authorList>
            <person name="Varghese N."/>
            <person name="Submissions S."/>
        </authorList>
    </citation>
    <scope>NUCLEOTIDE SEQUENCE [LARGE SCALE GENOMIC DNA]</scope>
    <source>
        <strain evidence="13">DSM 11578</strain>
    </source>
</reference>